<evidence type="ECO:0000256" key="2">
    <source>
        <dbReference type="ARBA" id="ARBA00022679"/>
    </source>
</evidence>
<evidence type="ECO:0000313" key="6">
    <source>
        <dbReference type="Proteomes" id="UP000563523"/>
    </source>
</evidence>
<dbReference type="EMBL" id="JABZEC010000003">
    <property type="protein sequence ID" value="NVY96320.1"/>
    <property type="molecule type" value="Genomic_DNA"/>
</dbReference>
<evidence type="ECO:0000313" key="5">
    <source>
        <dbReference type="EMBL" id="NVY96320.1"/>
    </source>
</evidence>
<name>A0A850R1T9_9LACO</name>
<proteinExistence type="inferred from homology"/>
<gene>
    <name evidence="5" type="ORF">HU830_03925</name>
</gene>
<accession>A0A850R1T9</accession>
<dbReference type="GO" id="GO:0004315">
    <property type="term" value="F:3-oxoacyl-[acyl-carrier-protein] synthase activity"/>
    <property type="evidence" value="ECO:0007669"/>
    <property type="project" value="TreeGrafter"/>
</dbReference>
<organism evidence="5 6">
    <name type="scientific">Bombilactobacillus apium</name>
    <dbReference type="NCBI Taxonomy" id="2675299"/>
    <lineage>
        <taxon>Bacteria</taxon>
        <taxon>Bacillati</taxon>
        <taxon>Bacillota</taxon>
        <taxon>Bacilli</taxon>
        <taxon>Lactobacillales</taxon>
        <taxon>Lactobacillaceae</taxon>
        <taxon>Bombilactobacillus</taxon>
    </lineage>
</organism>
<dbReference type="SUPFAM" id="SSF53901">
    <property type="entry name" value="Thiolase-like"/>
    <property type="match status" value="2"/>
</dbReference>
<comment type="similarity">
    <text evidence="1 3">Belongs to the thiolase-like superfamily. Beta-ketoacyl-ACP synthases family.</text>
</comment>
<dbReference type="Pfam" id="PF02801">
    <property type="entry name" value="Ketoacyl-synt_C"/>
    <property type="match status" value="1"/>
</dbReference>
<dbReference type="SMART" id="SM00825">
    <property type="entry name" value="PKS_KS"/>
    <property type="match status" value="1"/>
</dbReference>
<evidence type="ECO:0000256" key="3">
    <source>
        <dbReference type="RuleBase" id="RU003694"/>
    </source>
</evidence>
<dbReference type="InterPro" id="IPR014031">
    <property type="entry name" value="Ketoacyl_synth_C"/>
</dbReference>
<keyword evidence="6" id="KW-1185">Reference proteome</keyword>
<dbReference type="Pfam" id="PF00109">
    <property type="entry name" value="ketoacyl-synt"/>
    <property type="match status" value="1"/>
</dbReference>
<dbReference type="PANTHER" id="PTHR11712">
    <property type="entry name" value="POLYKETIDE SYNTHASE-RELATED"/>
    <property type="match status" value="1"/>
</dbReference>
<evidence type="ECO:0000259" key="4">
    <source>
        <dbReference type="PROSITE" id="PS52004"/>
    </source>
</evidence>
<dbReference type="InterPro" id="IPR020841">
    <property type="entry name" value="PKS_Beta-ketoAc_synthase_dom"/>
</dbReference>
<dbReference type="PANTHER" id="PTHR11712:SF336">
    <property type="entry name" value="3-OXOACYL-[ACYL-CARRIER-PROTEIN] SYNTHASE, MITOCHONDRIAL"/>
    <property type="match status" value="1"/>
</dbReference>
<feature type="domain" description="Ketosynthase family 3 (KS3)" evidence="4">
    <location>
        <begin position="1"/>
        <end position="402"/>
    </location>
</feature>
<keyword evidence="2 3" id="KW-0808">Transferase</keyword>
<dbReference type="InterPro" id="IPR014030">
    <property type="entry name" value="Ketoacyl_synth_N"/>
</dbReference>
<dbReference type="InterPro" id="IPR016039">
    <property type="entry name" value="Thiolase-like"/>
</dbReference>
<sequence length="407" mass="43378">MERVVVTGLGAVTPLGNDWASTWEQAVQWQRQIKHNSDLNLNLSRVADDFNQSLTTKERRYRDRVTQIASCCTREALADSDFDQIRDRSNFGVFVGTTIGGVNTTVQEANKITKLANVMKVDIRTIIKALPNMIAANLAIDHQVHGPMNTYSAACASGAVALGEAYEKIRAGALPGIIVVGAEACLNDPVLVAFKKLGVLSQTADLDQASNPFAQDRDGFVIAEGGSTLILESLTHAKARQAPIYCELTGYGNYSDAFSVVAPTTAGMAQAMQQALASAQTSASEIAYVNAHGTATKANDQCEAQALATVFADSEAVHFSSTKAMFGHLLGASGALEAALCAQMLSQGLLLGQAGTKTSQVDPQLAFTDHLLWQNQELTRPIKLMSNSFAFGGSNISLILESYQPES</sequence>
<dbReference type="RefSeq" id="WP_176942485.1">
    <property type="nucleotide sequence ID" value="NZ_JABZEC010000003.1"/>
</dbReference>
<dbReference type="Gene3D" id="3.40.47.10">
    <property type="match status" value="1"/>
</dbReference>
<evidence type="ECO:0000256" key="1">
    <source>
        <dbReference type="ARBA" id="ARBA00008467"/>
    </source>
</evidence>
<dbReference type="PROSITE" id="PS52004">
    <property type="entry name" value="KS3_2"/>
    <property type="match status" value="1"/>
</dbReference>
<dbReference type="GO" id="GO:0006633">
    <property type="term" value="P:fatty acid biosynthetic process"/>
    <property type="evidence" value="ECO:0007669"/>
    <property type="project" value="TreeGrafter"/>
</dbReference>
<dbReference type="InterPro" id="IPR000794">
    <property type="entry name" value="Beta-ketoacyl_synthase"/>
</dbReference>
<dbReference type="Proteomes" id="UP000563523">
    <property type="component" value="Unassembled WGS sequence"/>
</dbReference>
<protein>
    <submittedName>
        <fullName evidence="5">Beta-ketoacyl-[acyl-carrier-protein] synthase family protein</fullName>
    </submittedName>
</protein>
<dbReference type="AlphaFoldDB" id="A0A850R1T9"/>
<comment type="caution">
    <text evidence="5">The sequence shown here is derived from an EMBL/GenBank/DDBJ whole genome shotgun (WGS) entry which is preliminary data.</text>
</comment>
<reference evidence="5 6" key="1">
    <citation type="submission" date="2020-06" db="EMBL/GenBank/DDBJ databases">
        <authorList>
            <person name="Kang J."/>
        </authorList>
    </citation>
    <scope>NUCLEOTIDE SEQUENCE [LARGE SCALE GENOMIC DNA]</scope>
    <source>
        <strain evidence="5 6">DCY120</strain>
    </source>
</reference>
<dbReference type="CDD" id="cd00834">
    <property type="entry name" value="KAS_I_II"/>
    <property type="match status" value="1"/>
</dbReference>